<name>A0ABV5FIQ5_9FLAO</name>
<dbReference type="Proteomes" id="UP001589589">
    <property type="component" value="Unassembled WGS sequence"/>
</dbReference>
<keyword evidence="2" id="KW-1185">Reference proteome</keyword>
<dbReference type="EMBL" id="JBHMEX010000014">
    <property type="protein sequence ID" value="MFB9063431.1"/>
    <property type="molecule type" value="Genomic_DNA"/>
</dbReference>
<protein>
    <submittedName>
        <fullName evidence="1">DUF6527 family protein</fullName>
    </submittedName>
</protein>
<dbReference type="RefSeq" id="WP_290267268.1">
    <property type="nucleotide sequence ID" value="NZ_JAUFQQ010000005.1"/>
</dbReference>
<dbReference type="Pfam" id="PF20137">
    <property type="entry name" value="BubE"/>
    <property type="match status" value="1"/>
</dbReference>
<comment type="caution">
    <text evidence="1">The sequence shown here is derived from an EMBL/GenBank/DDBJ whole genome shotgun (WGS) entry which is preliminary data.</text>
</comment>
<reference evidence="1 2" key="1">
    <citation type="submission" date="2024-09" db="EMBL/GenBank/DDBJ databases">
        <authorList>
            <person name="Sun Q."/>
            <person name="Mori K."/>
        </authorList>
    </citation>
    <scope>NUCLEOTIDE SEQUENCE [LARGE SCALE GENOMIC DNA]</scope>
    <source>
        <strain evidence="1 2">CECT 7908</strain>
    </source>
</reference>
<evidence type="ECO:0000313" key="2">
    <source>
        <dbReference type="Proteomes" id="UP001589589"/>
    </source>
</evidence>
<dbReference type="InterPro" id="IPR045384">
    <property type="entry name" value="DUF6527"/>
</dbReference>
<evidence type="ECO:0000313" key="1">
    <source>
        <dbReference type="EMBL" id="MFB9063431.1"/>
    </source>
</evidence>
<proteinExistence type="predicted"/>
<gene>
    <name evidence="1" type="ORF">ACFFUQ_05300</name>
</gene>
<accession>A0ABV5FIQ5</accession>
<organism evidence="1 2">
    <name type="scientific">Flavobacterium branchiarum</name>
    <dbReference type="NCBI Taxonomy" id="1114870"/>
    <lineage>
        <taxon>Bacteria</taxon>
        <taxon>Pseudomonadati</taxon>
        <taxon>Bacteroidota</taxon>
        <taxon>Flavobacteriia</taxon>
        <taxon>Flavobacteriales</taxon>
        <taxon>Flavobacteriaceae</taxon>
        <taxon>Flavobacterium</taxon>
    </lineage>
</organism>
<sequence>MIIQHKFIEFVPDVLEDGVLYISVEYCSAIHKCVCGCGNQVVTPLSPTDWQLTFDGKNVSLSPSIGNWNFDCKSHYWIRKNKIVFARLWTDEEIKEGREKDKKLKKKYFFSWKKKKK</sequence>